<name>A0A8J1TC51_OWEFU</name>
<dbReference type="PANTHER" id="PTHR24246:SF27">
    <property type="entry name" value="ADENOSINE RECEPTOR, ISOFORM A"/>
    <property type="match status" value="1"/>
</dbReference>
<dbReference type="Pfam" id="PF00001">
    <property type="entry name" value="7tm_1"/>
    <property type="match status" value="1"/>
</dbReference>
<evidence type="ECO:0000256" key="10">
    <source>
        <dbReference type="SAM" id="MobiDB-lite"/>
    </source>
</evidence>
<accession>A0A8J1TC51</accession>
<feature type="transmembrane region" description="Helical" evidence="11">
    <location>
        <begin position="289"/>
        <end position="307"/>
    </location>
</feature>
<dbReference type="PANTHER" id="PTHR24246">
    <property type="entry name" value="OLFACTORY RECEPTOR AND ADENOSINE RECEPTOR"/>
    <property type="match status" value="1"/>
</dbReference>
<evidence type="ECO:0000256" key="9">
    <source>
        <dbReference type="ARBA" id="ARBA00023224"/>
    </source>
</evidence>
<comment type="subcellular location">
    <subcellularLocation>
        <location evidence="1">Cell membrane</location>
        <topology evidence="1">Multi-pass membrane protein</topology>
    </subcellularLocation>
</comment>
<keyword evidence="3 11" id="KW-0812">Transmembrane</keyword>
<dbReference type="GO" id="GO:0005886">
    <property type="term" value="C:plasma membrane"/>
    <property type="evidence" value="ECO:0007669"/>
    <property type="project" value="UniProtKB-SubCell"/>
</dbReference>
<feature type="transmembrane region" description="Helical" evidence="11">
    <location>
        <begin position="169"/>
        <end position="195"/>
    </location>
</feature>
<keyword evidence="7" id="KW-0675">Receptor</keyword>
<evidence type="ECO:0000256" key="1">
    <source>
        <dbReference type="ARBA" id="ARBA00004651"/>
    </source>
</evidence>
<feature type="transmembrane region" description="Helical" evidence="11">
    <location>
        <begin position="50"/>
        <end position="72"/>
    </location>
</feature>
<organism evidence="12 13">
    <name type="scientific">Owenia fusiformis</name>
    <name type="common">Polychaete worm</name>
    <dbReference type="NCBI Taxonomy" id="6347"/>
    <lineage>
        <taxon>Eukaryota</taxon>
        <taxon>Metazoa</taxon>
        <taxon>Spiralia</taxon>
        <taxon>Lophotrochozoa</taxon>
        <taxon>Annelida</taxon>
        <taxon>Polychaeta</taxon>
        <taxon>Sedentaria</taxon>
        <taxon>Canalipalpata</taxon>
        <taxon>Sabellida</taxon>
        <taxon>Oweniida</taxon>
        <taxon>Oweniidae</taxon>
        <taxon>Owenia</taxon>
    </lineage>
</organism>
<dbReference type="SUPFAM" id="SSF81321">
    <property type="entry name" value="Family A G protein-coupled receptor-like"/>
    <property type="match status" value="1"/>
</dbReference>
<reference evidence="12" key="1">
    <citation type="submission" date="2022-03" db="EMBL/GenBank/DDBJ databases">
        <authorList>
            <person name="Martin C."/>
        </authorList>
    </citation>
    <scope>NUCLEOTIDE SEQUENCE</scope>
</reference>
<dbReference type="Proteomes" id="UP000749559">
    <property type="component" value="Unassembled WGS sequence"/>
</dbReference>
<dbReference type="InterPro" id="IPR017452">
    <property type="entry name" value="GPCR_Rhodpsn_7TM"/>
</dbReference>
<feature type="region of interest" description="Disordered" evidence="10">
    <location>
        <begin position="330"/>
        <end position="350"/>
    </location>
</feature>
<dbReference type="AlphaFoldDB" id="A0A8J1TC51"/>
<dbReference type="PROSITE" id="PS50262">
    <property type="entry name" value="G_PROTEIN_RECEP_F1_2"/>
    <property type="match status" value="1"/>
</dbReference>
<evidence type="ECO:0000256" key="6">
    <source>
        <dbReference type="ARBA" id="ARBA00023136"/>
    </source>
</evidence>
<comment type="caution">
    <text evidence="12">The sequence shown here is derived from an EMBL/GenBank/DDBJ whole genome shotgun (WGS) entry which is preliminary data.</text>
</comment>
<dbReference type="CDD" id="cd00637">
    <property type="entry name" value="7tm_classA_rhodopsin-like"/>
    <property type="match status" value="1"/>
</dbReference>
<evidence type="ECO:0000313" key="13">
    <source>
        <dbReference type="Proteomes" id="UP000749559"/>
    </source>
</evidence>
<feature type="transmembrane region" description="Helical" evidence="11">
    <location>
        <begin position="84"/>
        <end position="101"/>
    </location>
</feature>
<keyword evidence="13" id="KW-1185">Reference proteome</keyword>
<keyword evidence="5" id="KW-0297">G-protein coupled receptor</keyword>
<dbReference type="EMBL" id="CAIIXF020000011">
    <property type="protein sequence ID" value="CAH1799210.1"/>
    <property type="molecule type" value="Genomic_DNA"/>
</dbReference>
<keyword evidence="9" id="KW-0807">Transducer</keyword>
<feature type="transmembrane region" description="Helical" evidence="11">
    <location>
        <begin position="250"/>
        <end position="269"/>
    </location>
</feature>
<evidence type="ECO:0000256" key="4">
    <source>
        <dbReference type="ARBA" id="ARBA00022989"/>
    </source>
</evidence>
<proteinExistence type="predicted"/>
<feature type="transmembrane region" description="Helical" evidence="11">
    <location>
        <begin position="207"/>
        <end position="229"/>
    </location>
</feature>
<protein>
    <submittedName>
        <fullName evidence="12">Uncharacterized protein</fullName>
    </submittedName>
</protein>
<feature type="compositionally biased region" description="Low complexity" evidence="10">
    <location>
        <begin position="331"/>
        <end position="344"/>
    </location>
</feature>
<gene>
    <name evidence="12" type="ORF">OFUS_LOCUS23253</name>
</gene>
<evidence type="ECO:0000313" key="12">
    <source>
        <dbReference type="EMBL" id="CAH1799210.1"/>
    </source>
</evidence>
<keyword evidence="8" id="KW-0325">Glycoprotein</keyword>
<evidence type="ECO:0000256" key="8">
    <source>
        <dbReference type="ARBA" id="ARBA00023180"/>
    </source>
</evidence>
<keyword evidence="4 11" id="KW-1133">Transmembrane helix</keyword>
<keyword evidence="6 11" id="KW-0472">Membrane</keyword>
<dbReference type="GO" id="GO:0004930">
    <property type="term" value="F:G protein-coupled receptor activity"/>
    <property type="evidence" value="ECO:0007669"/>
    <property type="project" value="UniProtKB-KW"/>
</dbReference>
<dbReference type="OrthoDB" id="6283631at2759"/>
<keyword evidence="2" id="KW-1003">Cell membrane</keyword>
<evidence type="ECO:0000256" key="11">
    <source>
        <dbReference type="SAM" id="Phobius"/>
    </source>
</evidence>
<feature type="transmembrane region" description="Helical" evidence="11">
    <location>
        <begin position="121"/>
        <end position="148"/>
    </location>
</feature>
<dbReference type="Gene3D" id="1.20.1070.10">
    <property type="entry name" value="Rhodopsin 7-helix transmembrane proteins"/>
    <property type="match status" value="1"/>
</dbReference>
<evidence type="ECO:0000256" key="5">
    <source>
        <dbReference type="ARBA" id="ARBA00023040"/>
    </source>
</evidence>
<evidence type="ECO:0000256" key="3">
    <source>
        <dbReference type="ARBA" id="ARBA00022692"/>
    </source>
</evidence>
<dbReference type="InterPro" id="IPR000276">
    <property type="entry name" value="GPCR_Rhodpsn"/>
</dbReference>
<sequence length="378" mass="43060">MPSVPATPTMAYLNVTTGFPMNANTTNITGQFIPRFVSQSDAEGRLERQLAISLTLCLLAVCANILSIAAVLHIPGRWNYNNLLIINLSVADAFGAISHLLDVVSRCFIMWYSQRVPTEAIMYIIMSGIVFFVFFYFASALTLLVAAIHRYIAICSPLSYNDLCTKNKTLIALVCIWCVSGLFALPGYCATAYAYSGKDDSCYIWNYVWPPPIVAIVFSMVILYCMVIVRLRRRAAILRSEHQVEQNYQWFLSTVIMASILVISFIPYVLTKVLRIHFSRQMDIVYSEFLYFFPFFHFIIDPLVYGLRTKDMNEGYQQLSSRVLRWRSSRHSTNNHSNTPSSVSRSTQSTPFPCYNYEQSTTIVRKPTHDDVTMETDV</sequence>
<evidence type="ECO:0000256" key="2">
    <source>
        <dbReference type="ARBA" id="ARBA00022475"/>
    </source>
</evidence>
<dbReference type="PRINTS" id="PR00237">
    <property type="entry name" value="GPCRRHODOPSN"/>
</dbReference>
<evidence type="ECO:0000256" key="7">
    <source>
        <dbReference type="ARBA" id="ARBA00023170"/>
    </source>
</evidence>